<evidence type="ECO:0000256" key="1">
    <source>
        <dbReference type="SAM" id="MobiDB-lite"/>
    </source>
</evidence>
<dbReference type="PANTHER" id="PTHR34985:SF1">
    <property type="entry name" value="SLR0554 PROTEIN"/>
    <property type="match status" value="1"/>
</dbReference>
<accession>A0A9P1NWI3</accession>
<evidence type="ECO:0000259" key="2">
    <source>
        <dbReference type="SMART" id="SM00943"/>
    </source>
</evidence>
<evidence type="ECO:0000313" key="4">
    <source>
        <dbReference type="Proteomes" id="UP000032946"/>
    </source>
</evidence>
<evidence type="ECO:0000313" key="3">
    <source>
        <dbReference type="EMBL" id="CDM92843.1"/>
    </source>
</evidence>
<feature type="region of interest" description="Disordered" evidence="1">
    <location>
        <begin position="704"/>
        <end position="777"/>
    </location>
</feature>
<dbReference type="Pfam" id="PF09250">
    <property type="entry name" value="Prim-Pol"/>
    <property type="match status" value="1"/>
</dbReference>
<organism evidence="3 4">
    <name type="scientific">Limnospira indica PCC 8005</name>
    <dbReference type="NCBI Taxonomy" id="376219"/>
    <lineage>
        <taxon>Bacteria</taxon>
        <taxon>Bacillati</taxon>
        <taxon>Cyanobacteriota</taxon>
        <taxon>Cyanophyceae</taxon>
        <taxon>Oscillatoriophycideae</taxon>
        <taxon>Oscillatoriales</taxon>
        <taxon>Sirenicapillariaceae</taxon>
        <taxon>Limnospira</taxon>
    </lineage>
</organism>
<dbReference type="Pfam" id="PF05272">
    <property type="entry name" value="VapE-like_dom"/>
    <property type="match status" value="1"/>
</dbReference>
<protein>
    <recommendedName>
        <fullName evidence="2">DNA primase/polymerase bifunctional N-terminal domain-containing protein</fullName>
    </recommendedName>
</protein>
<dbReference type="CDD" id="cd04859">
    <property type="entry name" value="Prim_Pol"/>
    <property type="match status" value="1"/>
</dbReference>
<reference evidence="3 4" key="1">
    <citation type="submission" date="2014-02" db="EMBL/GenBank/DDBJ databases">
        <authorList>
            <person name="Genoscope - CEA"/>
        </authorList>
    </citation>
    <scope>NUCLEOTIDE SEQUENCE [LARGE SCALE GENOMIC DNA]</scope>
    <source>
        <strain evidence="3 4">PCC 8005</strain>
    </source>
</reference>
<dbReference type="PANTHER" id="PTHR34985">
    <property type="entry name" value="SLR0554 PROTEIN"/>
    <property type="match status" value="1"/>
</dbReference>
<dbReference type="InterPro" id="IPR015330">
    <property type="entry name" value="DNA_primase/pol_bifunc_N"/>
</dbReference>
<gene>
    <name evidence="3" type="ORF">ARTHRO_10516</name>
</gene>
<feature type="domain" description="DNA primase/polymerase bifunctional N-terminal" evidence="2">
    <location>
        <begin position="16"/>
        <end position="181"/>
    </location>
</feature>
<proteinExistence type="predicted"/>
<sequence>MNTIQQKDTISKLIAEISDIPSNWVLTPVNGNKAPYRNGWQKESAISRDVLLNEIKSGRAKGYGLRTGQISGGIVAIDADGREAHKLAESLGGLPSTVSFTSGKEGRAQYLYLIPEKYWEKIATKKLSTGHKSSDGKDELLELRWDGCQSVLPPSVHPETGQYKWLNSPKEIDITQAPLWVIDKMSKDTSQSLPLVESSEPVPLEACLTKDDRQLLETGASQGSRNESAAKLARNLIGTYNRLHFLGEVCRDNSRTLFDDFCDRCNPPISSRERETIWKSAEKSNPTPTLSDDYLMNCVKSYRKQPIHTPTHWTEKDAKNTVAKYDLQILKDIEKIQGAFGKRIRYNTRFKTIEIDGEPINPDAPEIDLAKKGGIEIKGSLRVKNQIILDVAKNHSFDPFNDYLEDCHKKWDRKSRIYGAAKRYFGTDNPLHQRYLECLLVGTVARTKIPGRKFDTLLILHGQQGIGKSTWFRTMVGDNFFCDDMGDFKDKDERLKMHQSVWTEWAEVENNINRSTSGKIKAFITTQTDNIRPPYAQRSTAYPRANVLVGSTNRTDFNHDETGARRFMVIPVSQNIPIHLVEDERDQLWGEVVELYQQGHSFYLTREEQQQANLLNKEFTEHSYLHDLIERFVANRNEVTTEEIKVYLDSLDQQATKYIDFCRIEREIKKIMTSLGFSPKRCWRDKSKKSGYKRDQLVQIVDRQTGSGQAGDRQGVHPENQTEQGFQTERTGRTGRQANFVKNDLNPKTDSDRPSQNGSYPPDSGSQSHSSGFDVGEIPDTFHCDTTEECEESIRQIFKDLHNNNKCRIGKNQLIAKFDNPALAESTITRLKENWRLQEDKGYISAISPTQRNAWFSVGKTVVINKEDDPLDSYYAVITQVNTKNTVIVMAGNKPGMYEIKHLKPKQG</sequence>
<dbReference type="RefSeq" id="WP_008056696.1">
    <property type="nucleotide sequence ID" value="NZ_FO818640.1"/>
</dbReference>
<dbReference type="Proteomes" id="UP000032946">
    <property type="component" value="Chromosome"/>
</dbReference>
<feature type="compositionally biased region" description="Polar residues" evidence="1">
    <location>
        <begin position="754"/>
        <end position="771"/>
    </location>
</feature>
<keyword evidence="4" id="KW-1185">Reference proteome</keyword>
<dbReference type="EMBL" id="FO818640">
    <property type="protein sequence ID" value="CDM92843.1"/>
    <property type="molecule type" value="Genomic_DNA"/>
</dbReference>
<dbReference type="InterPro" id="IPR007936">
    <property type="entry name" value="VapE-like_dom"/>
</dbReference>
<name>A0A9P1NWI3_9CYAN</name>
<dbReference type="SMART" id="SM00943">
    <property type="entry name" value="Prim-Pol"/>
    <property type="match status" value="1"/>
</dbReference>
<dbReference type="AlphaFoldDB" id="A0A9P1NWI3"/>
<feature type="compositionally biased region" description="Polar residues" evidence="1">
    <location>
        <begin position="719"/>
        <end position="737"/>
    </location>
</feature>